<dbReference type="Proteomes" id="UP001303115">
    <property type="component" value="Unassembled WGS sequence"/>
</dbReference>
<feature type="domain" description="Coatomer beta subunit C-terminal" evidence="13">
    <location>
        <begin position="679"/>
        <end position="815"/>
    </location>
</feature>
<evidence type="ECO:0000259" key="13">
    <source>
        <dbReference type="Pfam" id="PF07718"/>
    </source>
</evidence>
<dbReference type="GO" id="GO:0006891">
    <property type="term" value="P:intra-Golgi vesicle-mediated transport"/>
    <property type="evidence" value="ECO:0007669"/>
    <property type="project" value="TreeGrafter"/>
</dbReference>
<keyword evidence="4" id="KW-0677">Repeat</keyword>
<evidence type="ECO:0000259" key="14">
    <source>
        <dbReference type="Pfam" id="PF14806"/>
    </source>
</evidence>
<comment type="subcellular location">
    <subcellularLocation>
        <location evidence="10">Cytoplasm</location>
    </subcellularLocation>
    <subcellularLocation>
        <location evidence="1 10">Golgi apparatus membrane</location>
        <topology evidence="1 10">Peripheral membrane protein</topology>
        <orientation evidence="1 10">Cytoplasmic side</orientation>
    </subcellularLocation>
    <subcellularLocation>
        <location evidence="10">Cytoplasmic vesicle</location>
        <location evidence="10">COPI-coated vesicle membrane</location>
        <topology evidence="10">Peripheral membrane protein</topology>
        <orientation evidence="10">Cytoplasmic side</orientation>
    </subcellularLocation>
</comment>
<comment type="subunit">
    <text evidence="10">Oligomeric complex that consists of at least the alpha, beta, beta', gamma, delta, epsilon and zeta subunits.</text>
</comment>
<dbReference type="GO" id="GO:0000139">
    <property type="term" value="C:Golgi membrane"/>
    <property type="evidence" value="ECO:0007669"/>
    <property type="project" value="UniProtKB-SubCell"/>
</dbReference>
<dbReference type="PANTHER" id="PTHR10635:SF0">
    <property type="entry name" value="COATOMER SUBUNIT BETA"/>
    <property type="match status" value="1"/>
</dbReference>
<proteinExistence type="predicted"/>
<evidence type="ECO:0000256" key="4">
    <source>
        <dbReference type="ARBA" id="ARBA00022737"/>
    </source>
</evidence>
<dbReference type="PIRSF" id="PIRSF005727">
    <property type="entry name" value="Coatomer_beta_subunit"/>
    <property type="match status" value="1"/>
</dbReference>
<accession>A0AAN6PCT5</accession>
<feature type="region of interest" description="Disordered" evidence="11">
    <location>
        <begin position="496"/>
        <end position="520"/>
    </location>
</feature>
<dbReference type="GO" id="GO:0030126">
    <property type="term" value="C:COPI vesicle coat"/>
    <property type="evidence" value="ECO:0007669"/>
    <property type="project" value="InterPro"/>
</dbReference>
<dbReference type="AlphaFoldDB" id="A0AAN6PCT5"/>
<dbReference type="GO" id="GO:0006888">
    <property type="term" value="P:endoplasmic reticulum to Golgi vesicle-mediated transport"/>
    <property type="evidence" value="ECO:0007669"/>
    <property type="project" value="TreeGrafter"/>
</dbReference>
<dbReference type="SUPFAM" id="SSF48371">
    <property type="entry name" value="ARM repeat"/>
    <property type="match status" value="1"/>
</dbReference>
<keyword evidence="3 10" id="KW-0963">Cytoplasm</keyword>
<evidence type="ECO:0000259" key="12">
    <source>
        <dbReference type="Pfam" id="PF01602"/>
    </source>
</evidence>
<evidence type="ECO:0000256" key="3">
    <source>
        <dbReference type="ARBA" id="ARBA00022490"/>
    </source>
</evidence>
<keyword evidence="8 10" id="KW-0472">Membrane</keyword>
<dbReference type="InterPro" id="IPR011989">
    <property type="entry name" value="ARM-like"/>
</dbReference>
<feature type="domain" description="Coatomer beta subunit appendage platform" evidence="14">
    <location>
        <begin position="821"/>
        <end position="947"/>
    </location>
</feature>
<evidence type="ECO:0000256" key="11">
    <source>
        <dbReference type="SAM" id="MobiDB-lite"/>
    </source>
</evidence>
<evidence type="ECO:0000256" key="6">
    <source>
        <dbReference type="ARBA" id="ARBA00022927"/>
    </source>
</evidence>
<dbReference type="InterPro" id="IPR002553">
    <property type="entry name" value="Clathrin/coatomer_adapt-like_N"/>
</dbReference>
<dbReference type="GO" id="GO:0006886">
    <property type="term" value="P:intracellular protein transport"/>
    <property type="evidence" value="ECO:0007669"/>
    <property type="project" value="InterPro"/>
</dbReference>
<dbReference type="GO" id="GO:0005198">
    <property type="term" value="F:structural molecule activity"/>
    <property type="evidence" value="ECO:0007669"/>
    <property type="project" value="InterPro"/>
</dbReference>
<keyword evidence="7 10" id="KW-0333">Golgi apparatus</keyword>
<reference evidence="16" key="1">
    <citation type="journal article" date="2023" name="Mol. Phylogenet. Evol.">
        <title>Genome-scale phylogeny and comparative genomics of the fungal order Sordariales.</title>
        <authorList>
            <person name="Hensen N."/>
            <person name="Bonometti L."/>
            <person name="Westerberg I."/>
            <person name="Brannstrom I.O."/>
            <person name="Guillou S."/>
            <person name="Cros-Aarteil S."/>
            <person name="Calhoun S."/>
            <person name="Haridas S."/>
            <person name="Kuo A."/>
            <person name="Mondo S."/>
            <person name="Pangilinan J."/>
            <person name="Riley R."/>
            <person name="LaButti K."/>
            <person name="Andreopoulos B."/>
            <person name="Lipzen A."/>
            <person name="Chen C."/>
            <person name="Yan M."/>
            <person name="Daum C."/>
            <person name="Ng V."/>
            <person name="Clum A."/>
            <person name="Steindorff A."/>
            <person name="Ohm R.A."/>
            <person name="Martin F."/>
            <person name="Silar P."/>
            <person name="Natvig D.O."/>
            <person name="Lalanne C."/>
            <person name="Gautier V."/>
            <person name="Ament-Velasquez S.L."/>
            <person name="Kruys A."/>
            <person name="Hutchinson M.I."/>
            <person name="Powell A.J."/>
            <person name="Barry K."/>
            <person name="Miller A.N."/>
            <person name="Grigoriev I.V."/>
            <person name="Debuchy R."/>
            <person name="Gladieux P."/>
            <person name="Hiltunen Thoren M."/>
            <person name="Johannesson H."/>
        </authorList>
    </citation>
    <scope>NUCLEOTIDE SEQUENCE [LARGE SCALE GENOMIC DNA]</scope>
    <source>
        <strain evidence="16">CBS 284.82</strain>
    </source>
</reference>
<dbReference type="InterPro" id="IPR016024">
    <property type="entry name" value="ARM-type_fold"/>
</dbReference>
<feature type="domain" description="Clathrin/coatomer adaptor adaptin-like N-terminal" evidence="12">
    <location>
        <begin position="23"/>
        <end position="490"/>
    </location>
</feature>
<evidence type="ECO:0000313" key="16">
    <source>
        <dbReference type="Proteomes" id="UP001303115"/>
    </source>
</evidence>
<comment type="function">
    <text evidence="10">The coatomer is a cytosolic protein complex that binds to dilysine motifs and reversibly associates with Golgi non-clathrin-coated vesicles, which further mediate biosynthetic protein transport from the ER, via the Golgi up to the trans Golgi network. Coatomer complex is required for budding from Golgi membranes, and is essential for the retrograde Golgi-to-ER transport of dilysine-tagged proteins.</text>
</comment>
<dbReference type="InterPro" id="IPR011710">
    <property type="entry name" value="Coatomer_bsu_C"/>
</dbReference>
<evidence type="ECO:0000256" key="10">
    <source>
        <dbReference type="PIRNR" id="PIRNR005727"/>
    </source>
</evidence>
<dbReference type="Pfam" id="PF01602">
    <property type="entry name" value="Adaptin_N"/>
    <property type="match status" value="1"/>
</dbReference>
<keyword evidence="2 10" id="KW-0813">Transport</keyword>
<sequence>MSFLDNAYSLVKDSATEGTPTLAELRTQLEKGTDDTKVETMKRVLTIMLNGDPMPQLLMHIIRFVMPSKSKPLKKLLYFYYEICPKLDAQGKLKQEFILVCNGIRNDLQHPNEFIRGNTLRFLCKLREPELLEPLLSSARSCLEHRHAYVRKNAVFAVASIHQHSPSLIPDAPELIATFLEGESDPTCKRNGFAALSSISHDKALAYLSTVFDGIPNAEELLQLVELEFIRKDAVQNPQNKARYLRLIFDLLEANTSTVVYEAASSLTALTSNPVAVKAAAGKFIELAIKEADNNVKLIVLDRVDQLRQKNEGILDDLIMEILRVLSSPDIDVRKKSLEIALEMVSSKNVEEVVLLLKKELSKTVDQEYEKNSEYRQLLIHSIHQCAVKFSEVAASVVDLLMDFIADFNNTSAVDVINFVKEVVEKFPALRPAIAKRLVDTLREVRAGKVYRGILWIIGEYSLDEKDIRDAWKGIRASLGEIPILASEQRLLDNMDNGEENQDQDQVNGHSKPTPGGSRKVLADGTYATETALTSQSAAAARLEAVKASSKPPLRQLILDGDYYLATVLSATLTKLVIRHSEISSEAARTNALRAEAMLILVSIIRVGQSQFVKAPIDEDSVDRIMSCVRSLAEFKEHKELETVYLEDTRKAFRAMVQVEEKKREAKEAFEKAKTAVQVDDVVAIRQLSKKNAVDGADAIELDLERATGGDSSAAEDLSGKLSRVVQLTGFSDPVYAEAYVKVHQFDIILDVLLVNQTTDTLQNLTVEFATLGDLKVVERPTSQNLAPHDFHNVQCTIKVSSTDTGVIFGNVVYEGAHSTDTNVVILNDLHVDIMDYIQPATCSETQFRTMWTEFEWENKVNINSKAKTLRDFLDQLMACTNMNCLTPEASLKGDCQFLSANLYARSVFGEDALANLSIEKEGDDGPITGFLRIRSRSQGLALSLGSLKGLNKIGSAAA</sequence>
<evidence type="ECO:0000256" key="7">
    <source>
        <dbReference type="ARBA" id="ARBA00023034"/>
    </source>
</evidence>
<dbReference type="PANTHER" id="PTHR10635">
    <property type="entry name" value="COATOMER SUBUNIT BETA"/>
    <property type="match status" value="1"/>
</dbReference>
<dbReference type="Pfam" id="PF07718">
    <property type="entry name" value="Coatamer_beta_C"/>
    <property type="match status" value="1"/>
</dbReference>
<gene>
    <name evidence="15" type="ORF">C8A01DRAFT_38394</name>
</gene>
<protein>
    <recommendedName>
        <fullName evidence="10">Coatomer subunit beta</fullName>
    </recommendedName>
    <alternativeName>
        <fullName evidence="10">Beta-coat protein</fullName>
    </alternativeName>
</protein>
<dbReference type="InterPro" id="IPR029446">
    <property type="entry name" value="COPB1_appendage_platform_dom"/>
</dbReference>
<keyword evidence="6 10" id="KW-0653">Protein transport</keyword>
<dbReference type="InterPro" id="IPR016460">
    <property type="entry name" value="COPB1"/>
</dbReference>
<organism evidence="15 16">
    <name type="scientific">Parachaetomium inaequale</name>
    <dbReference type="NCBI Taxonomy" id="2588326"/>
    <lineage>
        <taxon>Eukaryota</taxon>
        <taxon>Fungi</taxon>
        <taxon>Dikarya</taxon>
        <taxon>Ascomycota</taxon>
        <taxon>Pezizomycotina</taxon>
        <taxon>Sordariomycetes</taxon>
        <taxon>Sordariomycetidae</taxon>
        <taxon>Sordariales</taxon>
        <taxon>Chaetomiaceae</taxon>
        <taxon>Parachaetomium</taxon>
    </lineage>
</organism>
<comment type="caution">
    <text evidence="15">The sequence shown here is derived from an EMBL/GenBank/DDBJ whole genome shotgun (WGS) entry which is preliminary data.</text>
</comment>
<evidence type="ECO:0000256" key="2">
    <source>
        <dbReference type="ARBA" id="ARBA00022448"/>
    </source>
</evidence>
<keyword evidence="5 10" id="KW-0931">ER-Golgi transport</keyword>
<keyword evidence="16" id="KW-1185">Reference proteome</keyword>
<evidence type="ECO:0000256" key="1">
    <source>
        <dbReference type="ARBA" id="ARBA00004255"/>
    </source>
</evidence>
<dbReference type="Pfam" id="PF14806">
    <property type="entry name" value="Coatomer_b_Cpla"/>
    <property type="match status" value="1"/>
</dbReference>
<dbReference type="Gene3D" id="1.25.10.10">
    <property type="entry name" value="Leucine-rich Repeat Variant"/>
    <property type="match status" value="1"/>
</dbReference>
<keyword evidence="9 10" id="KW-0968">Cytoplasmic vesicle</keyword>
<evidence type="ECO:0000313" key="15">
    <source>
        <dbReference type="EMBL" id="KAK4035120.1"/>
    </source>
</evidence>
<evidence type="ECO:0000256" key="5">
    <source>
        <dbReference type="ARBA" id="ARBA00022892"/>
    </source>
</evidence>
<name>A0AAN6PCT5_9PEZI</name>
<evidence type="ECO:0000256" key="9">
    <source>
        <dbReference type="ARBA" id="ARBA00023329"/>
    </source>
</evidence>
<dbReference type="EMBL" id="MU854454">
    <property type="protein sequence ID" value="KAK4035120.1"/>
    <property type="molecule type" value="Genomic_DNA"/>
</dbReference>
<dbReference type="FunFam" id="1.25.10.10:FF:000260">
    <property type="entry name" value="Coatomer subunit beta"/>
    <property type="match status" value="1"/>
</dbReference>
<evidence type="ECO:0000256" key="8">
    <source>
        <dbReference type="ARBA" id="ARBA00023136"/>
    </source>
</evidence>